<organism evidence="3 4">
    <name type="scientific">Tetrahymena thermophila (strain SB210)</name>
    <dbReference type="NCBI Taxonomy" id="312017"/>
    <lineage>
        <taxon>Eukaryota</taxon>
        <taxon>Sar</taxon>
        <taxon>Alveolata</taxon>
        <taxon>Ciliophora</taxon>
        <taxon>Intramacronucleata</taxon>
        <taxon>Oligohymenophorea</taxon>
        <taxon>Hymenostomatida</taxon>
        <taxon>Tetrahymenina</taxon>
        <taxon>Tetrahymenidae</taxon>
        <taxon>Tetrahymena</taxon>
    </lineage>
</organism>
<dbReference type="InterPro" id="IPR011990">
    <property type="entry name" value="TPR-like_helical_dom_sf"/>
</dbReference>
<gene>
    <name evidence="3" type="ORF">TTHERM_00126830</name>
</gene>
<feature type="region of interest" description="Disordered" evidence="1">
    <location>
        <begin position="583"/>
        <end position="610"/>
    </location>
</feature>
<evidence type="ECO:0000313" key="4">
    <source>
        <dbReference type="Proteomes" id="UP000009168"/>
    </source>
</evidence>
<name>I7MEB6_TETTS</name>
<keyword evidence="2" id="KW-0812">Transmembrane</keyword>
<sequence length="1061" mass="125241">MKSLIIRLIITVSTPIIVGVALVLLIFYKSLWNALYQWEDESLKWINQTQQQILHNSAYPQYLIETYSFNQLQLHLVVINSIIQKYYGSELKINPKANFLKCSNREFTFNQCTQDVYTKLNQSIYYVDLYFVRERFSFNKLTIQQQEFIAMNEFISYYGRAAILASISEELLKIQTLYNADTTSLMTHQPSRNLNFTASTYQTCLGTDFIEPYDPRCRQWYQYAKQQEGYFFYEPYLDAINGILEMTLSSRIDYNSEFMSVNSIDYEMNSITDIFKTSQSQNAYSVLFHEFNNTIFYHPLLNASDIVSWGDLEFKNLTDNCKEVQDLEDCKIEKQKFFQQLNSTVNFIQASNYSIEQQINTDGLYQYWSRYGVDLSQITKYPTQQPYSFSIILTARVLVDQSNSLKLFNLLNANSIKIPLLIEFIVLSGLIVAFIVNYGNFQIYQIQYPIELLTIFLKKSLIEQQQFQNQSEKEKSNNQIIKYLNTINSPNRSQSKSNIIQHKSKIALQDQSILNISSQNKIKQRFTFQAYDKSTIQQDQINLKEKTTQNQDEILETSNRLFQSQFKREFLNESKMMTKQTNYINHNNNNNNNNNNNKQNNNIDRISIDNSSDRSQNRLINYNYSVTDFNLIKRSTNMTRVTNDFDFISKIEQIEENEKGQSKILSGLKPLFLEMKIIKKAFQMLEGVINYQIQAYSNDQQDVMQTLFHFSKAKSTFQNLQNQTGVSRCYFNLGIVYLLKNEYEQSCEYFEASIMQSLQFIGLESLDQINENMFINIDNDQKDQLFIFYKKYIEQLITKNIIIELLKAKQKFLSGIIQKQNNNYKQAIEYFTQSLENGTYFNPQLRQQVIVNLKYLFNKLCIQQNVIDEQFDEFDCDTPIDFVYVIQLDSISSTIIAESCLENIKKSNFFKTNDRIQIIIFNQELDVLLPYTKIINDHNWQLMIGSIKKIGLNTIQNQQSDLKQLDWIQGINKALDHIYELKELDLVKLNQIYKLNKKPIVLHLKDYQSIIDNNQQPQQQSNFIEYEEFYEENKLITKLNKLRDQEIFNPEYEFMAILNNY</sequence>
<dbReference type="Proteomes" id="UP000009168">
    <property type="component" value="Unassembled WGS sequence"/>
</dbReference>
<feature type="transmembrane region" description="Helical" evidence="2">
    <location>
        <begin position="6"/>
        <end position="28"/>
    </location>
</feature>
<evidence type="ECO:0000313" key="3">
    <source>
        <dbReference type="EMBL" id="EAR96018.2"/>
    </source>
</evidence>
<dbReference type="InterPro" id="IPR019734">
    <property type="entry name" value="TPR_rpt"/>
</dbReference>
<dbReference type="SUPFAM" id="SSF48452">
    <property type="entry name" value="TPR-like"/>
    <property type="match status" value="1"/>
</dbReference>
<dbReference type="RefSeq" id="XP_001016263.2">
    <property type="nucleotide sequence ID" value="XM_001016263.2"/>
</dbReference>
<keyword evidence="4" id="KW-1185">Reference proteome</keyword>
<reference evidence="4" key="1">
    <citation type="journal article" date="2006" name="PLoS Biol.">
        <title>Macronuclear genome sequence of the ciliate Tetrahymena thermophila, a model eukaryote.</title>
        <authorList>
            <person name="Eisen J.A."/>
            <person name="Coyne R.S."/>
            <person name="Wu M."/>
            <person name="Wu D."/>
            <person name="Thiagarajan M."/>
            <person name="Wortman J.R."/>
            <person name="Badger J.H."/>
            <person name="Ren Q."/>
            <person name="Amedeo P."/>
            <person name="Jones K.M."/>
            <person name="Tallon L.J."/>
            <person name="Delcher A.L."/>
            <person name="Salzberg S.L."/>
            <person name="Silva J.C."/>
            <person name="Haas B.J."/>
            <person name="Majoros W.H."/>
            <person name="Farzad M."/>
            <person name="Carlton J.M."/>
            <person name="Smith R.K. Jr."/>
            <person name="Garg J."/>
            <person name="Pearlman R.E."/>
            <person name="Karrer K.M."/>
            <person name="Sun L."/>
            <person name="Manning G."/>
            <person name="Elde N.C."/>
            <person name="Turkewitz A.P."/>
            <person name="Asai D.J."/>
            <person name="Wilkes D.E."/>
            <person name="Wang Y."/>
            <person name="Cai H."/>
            <person name="Collins K."/>
            <person name="Stewart B.A."/>
            <person name="Lee S.R."/>
            <person name="Wilamowska K."/>
            <person name="Weinberg Z."/>
            <person name="Ruzzo W.L."/>
            <person name="Wloga D."/>
            <person name="Gaertig J."/>
            <person name="Frankel J."/>
            <person name="Tsao C.-C."/>
            <person name="Gorovsky M.A."/>
            <person name="Keeling P.J."/>
            <person name="Waller R.F."/>
            <person name="Patron N.J."/>
            <person name="Cherry J.M."/>
            <person name="Stover N.A."/>
            <person name="Krieger C.J."/>
            <person name="del Toro C."/>
            <person name="Ryder H.F."/>
            <person name="Williamson S.C."/>
            <person name="Barbeau R.A."/>
            <person name="Hamilton E.P."/>
            <person name="Orias E."/>
        </authorList>
    </citation>
    <scope>NUCLEOTIDE SEQUENCE [LARGE SCALE GENOMIC DNA]</scope>
    <source>
        <strain evidence="4">SB210</strain>
    </source>
</reference>
<dbReference type="KEGG" id="tet:TTHERM_00126830"/>
<accession>I7MEB6</accession>
<evidence type="ECO:0000256" key="1">
    <source>
        <dbReference type="SAM" id="MobiDB-lite"/>
    </source>
</evidence>
<dbReference type="Gene3D" id="1.25.40.10">
    <property type="entry name" value="Tetratricopeptide repeat domain"/>
    <property type="match status" value="1"/>
</dbReference>
<dbReference type="InParanoid" id="I7MEB6"/>
<dbReference type="AlphaFoldDB" id="I7MEB6"/>
<proteinExistence type="predicted"/>
<dbReference type="EMBL" id="GG662699">
    <property type="protein sequence ID" value="EAR96018.2"/>
    <property type="molecule type" value="Genomic_DNA"/>
</dbReference>
<evidence type="ECO:0000256" key="2">
    <source>
        <dbReference type="SAM" id="Phobius"/>
    </source>
</evidence>
<keyword evidence="2" id="KW-0472">Membrane</keyword>
<dbReference type="Pfam" id="PF13181">
    <property type="entry name" value="TPR_8"/>
    <property type="match status" value="1"/>
</dbReference>
<dbReference type="GeneID" id="7842649"/>
<dbReference type="Gene3D" id="3.30.450.20">
    <property type="entry name" value="PAS domain"/>
    <property type="match status" value="2"/>
</dbReference>
<dbReference type="SMART" id="SM00028">
    <property type="entry name" value="TPR"/>
    <property type="match status" value="2"/>
</dbReference>
<keyword evidence="2" id="KW-1133">Transmembrane helix</keyword>
<dbReference type="eggNOG" id="ENOG502R2UW">
    <property type="taxonomic scope" value="Eukaryota"/>
</dbReference>
<protein>
    <submittedName>
        <fullName evidence="3">Tetratricopeptide repeat protein</fullName>
    </submittedName>
</protein>